<dbReference type="CDD" id="cd12087">
    <property type="entry name" value="TM_EGFR-like"/>
    <property type="match status" value="1"/>
</dbReference>
<dbReference type="PROSITE" id="PS50011">
    <property type="entry name" value="PROTEIN_KINASE_DOM"/>
    <property type="match status" value="1"/>
</dbReference>
<comment type="caution">
    <text evidence="9">The sequence shown here is derived from an EMBL/GenBank/DDBJ whole genome shotgun (WGS) entry which is preliminary data.</text>
</comment>
<dbReference type="InParanoid" id="A0A2P6NA52"/>
<dbReference type="SMART" id="SM00303">
    <property type="entry name" value="GPS"/>
    <property type="match status" value="1"/>
</dbReference>
<keyword evidence="9" id="KW-0808">Transferase</keyword>
<sequence>MFSQPRRLTLLLDLQDRCSTVYSCFSPPFVSLTRLQTIVCCVHAINRLAFIINFNSPKANYTVREARFLFVSGFIFSSSQRENSAVVRQLYVSPKECSPTDPIDMALPWLLCTILCFGVVEAGRNSNNTFQDVSWNDTLSSTISKPGEWYLLNVSGVPNPLQIPNGCHWIFTSNTPGGGNTSQVFQNQLISGGGSLTISNVAFSGTGSSLNITNLTSVTISSCSIRNQFIYSDSVGSFNIEDVFFADYTLDTLEGHAVFWAQNVTTINMHNVTVTNASASMIQPGTYTKSPFFIRGASRLSIDGMNAYGCTLGYNDAVIETQPTHNRIMNIDISNSTFHDFSSYNGAFYFSQPQGDGVYGNITVANNRFYNLQGRTFLWYDYMSNGENLIITNCTFGNLTWPLAPLQLWLDKENTQPYLWISGNLTQLIIEDIIMDGPLLNASHPNSFLSMDINGNQPVIPHVQQLKLSNLQFLNASLMPLFINITIDDVVVSSCTFRQLTNNILSIRSDRAVGSLFIYNSTFFDLRPNSTSLFTLSVNNLTVSYSEFTSVRCTNLFEVKADGVALINTMFVDNNASVISFGKLQESGHLKITRCQFIRHSTVRAPLLYVMASALVSNSTFSSNNGSIIIWTSGTLNMNRCDLSTDPSVKITSRDNVTISNTNFPTVWSFSSNGSQSSSQMQLISNDFNHSPLDNNTIDCDDCRTWIIVANQNTRIKSDLFPSTTEFIQLVGNTGDDAMDPILPSSAPLIERLDVSGNNFSFDIKLLYTYFKLADLTMQNSNLSSIDFLSGLSENQPLLKLDLSNNGMSGNLSLLKRFPLQSFNLSGNNFSSSSEDFLPNFKNSIVCDLFDAFSECPSPQWADRCRGTCHLKQFITTLLNEKVQMWNQLFDSISLYLNRTNSSSLQLSTPSGEISGMTLEKSVDIHLPNTNVSSQIHDDVIRDLQTLRIQRNLPPVNLVIMMRLRDTPLPTADGASSDVYGLSLLDSTGGLVEVMGTREKGINISMSISGQRNDSIVCRYWNESLNSWEKNGCEVAHQIEGVVVCSCNHLTNFTLTNSPPSPLQGGKNITPILIGSIVGGVALLFIIMAIFYVLFVRHQRKKMSSLQAELKTSLTYEASKITTIEIVKDSRNIVVRRGLYNETISIALKTSKDRIARKQIADEARLLQKIRHPHIIQCLFLYEDGDMGECMMMPWCDDMDLKKKLKKKLLKNQDKMNIACQMAQALSYLQSEGIVHCNICAENVLLSGNEARLAGFSSFSNFSYIDREKSFSIRHSAPEVLNERRFMLPADVWSFGVLLWEIFTDASIPLYDGLSDQEIPSFLSEGGRLPPVSKPAVYDLMTRCWNEDMNARPDAVSMSETLRFNTIGMPMRDSNDRDEGGYQ</sequence>
<accession>A0A2P6NA52</accession>
<dbReference type="InterPro" id="IPR000719">
    <property type="entry name" value="Prot_kinase_dom"/>
</dbReference>
<evidence type="ECO:0000259" key="7">
    <source>
        <dbReference type="PROSITE" id="PS50011"/>
    </source>
</evidence>
<dbReference type="EMBL" id="MDYQ01000137">
    <property type="protein sequence ID" value="PRP80822.1"/>
    <property type="molecule type" value="Genomic_DNA"/>
</dbReference>
<feature type="transmembrane region" description="Helical" evidence="6">
    <location>
        <begin position="1072"/>
        <end position="1095"/>
    </location>
</feature>
<name>A0A2P6NA52_9EUKA</name>
<gene>
    <name evidence="9" type="ORF">PROFUN_11237</name>
</gene>
<evidence type="ECO:0000313" key="9">
    <source>
        <dbReference type="EMBL" id="PRP80822.1"/>
    </source>
</evidence>
<dbReference type="PANTHER" id="PTHR24416">
    <property type="entry name" value="TYROSINE-PROTEIN KINASE RECEPTOR"/>
    <property type="match status" value="1"/>
</dbReference>
<keyword evidence="3 6" id="KW-1133">Transmembrane helix</keyword>
<feature type="domain" description="GAIN-B" evidence="8">
    <location>
        <begin position="903"/>
        <end position="1063"/>
    </location>
</feature>
<keyword evidence="10" id="KW-1185">Reference proteome</keyword>
<dbReference type="PANTHER" id="PTHR24416:SF600">
    <property type="entry name" value="PDGF- AND VEGF-RECEPTOR RELATED, ISOFORM J"/>
    <property type="match status" value="1"/>
</dbReference>
<evidence type="ECO:0000313" key="10">
    <source>
        <dbReference type="Proteomes" id="UP000241769"/>
    </source>
</evidence>
<evidence type="ECO:0000256" key="4">
    <source>
        <dbReference type="ARBA" id="ARBA00023136"/>
    </source>
</evidence>
<dbReference type="Gene3D" id="3.80.10.10">
    <property type="entry name" value="Ribonuclease Inhibitor"/>
    <property type="match status" value="1"/>
</dbReference>
<dbReference type="STRING" id="1890364.A0A2P6NA52"/>
<feature type="domain" description="Protein kinase" evidence="7">
    <location>
        <begin position="1121"/>
        <end position="1364"/>
    </location>
</feature>
<dbReference type="Pfam" id="PF07714">
    <property type="entry name" value="PK_Tyr_Ser-Thr"/>
    <property type="match status" value="1"/>
</dbReference>
<proteinExistence type="predicted"/>
<protein>
    <submittedName>
        <fullName evidence="9">Tyrosine-protein kinase FRK-like</fullName>
    </submittedName>
</protein>
<evidence type="ECO:0000256" key="2">
    <source>
        <dbReference type="ARBA" id="ARBA00022692"/>
    </source>
</evidence>
<dbReference type="GO" id="GO:0005886">
    <property type="term" value="C:plasma membrane"/>
    <property type="evidence" value="ECO:0007669"/>
    <property type="project" value="TreeGrafter"/>
</dbReference>
<dbReference type="InterPro" id="IPR011009">
    <property type="entry name" value="Kinase-like_dom_sf"/>
</dbReference>
<evidence type="ECO:0000256" key="5">
    <source>
        <dbReference type="ARBA" id="ARBA00023157"/>
    </source>
</evidence>
<dbReference type="InterPro" id="IPR011050">
    <property type="entry name" value="Pectin_lyase_fold/virulence"/>
</dbReference>
<dbReference type="PROSITE" id="PS50221">
    <property type="entry name" value="GAIN_B"/>
    <property type="match status" value="1"/>
</dbReference>
<dbReference type="InterPro" id="IPR000203">
    <property type="entry name" value="GPS"/>
</dbReference>
<organism evidence="9 10">
    <name type="scientific">Planoprotostelium fungivorum</name>
    <dbReference type="NCBI Taxonomy" id="1890364"/>
    <lineage>
        <taxon>Eukaryota</taxon>
        <taxon>Amoebozoa</taxon>
        <taxon>Evosea</taxon>
        <taxon>Variosea</taxon>
        <taxon>Cavosteliida</taxon>
        <taxon>Cavosteliaceae</taxon>
        <taxon>Planoprotostelium</taxon>
    </lineage>
</organism>
<evidence type="ECO:0000259" key="8">
    <source>
        <dbReference type="PROSITE" id="PS50221"/>
    </source>
</evidence>
<keyword evidence="5" id="KW-1015">Disulfide bond</keyword>
<dbReference type="Proteomes" id="UP000241769">
    <property type="component" value="Unassembled WGS sequence"/>
</dbReference>
<dbReference type="OrthoDB" id="1668230at2759"/>
<dbReference type="InterPro" id="IPR032675">
    <property type="entry name" value="LRR_dom_sf"/>
</dbReference>
<dbReference type="GO" id="GO:0043235">
    <property type="term" value="C:receptor complex"/>
    <property type="evidence" value="ECO:0007669"/>
    <property type="project" value="TreeGrafter"/>
</dbReference>
<evidence type="ECO:0000256" key="6">
    <source>
        <dbReference type="SAM" id="Phobius"/>
    </source>
</evidence>
<evidence type="ECO:0000256" key="1">
    <source>
        <dbReference type="ARBA" id="ARBA00004370"/>
    </source>
</evidence>
<dbReference type="InterPro" id="IPR046338">
    <property type="entry name" value="GAIN_dom_sf"/>
</dbReference>
<dbReference type="PRINTS" id="PR00109">
    <property type="entry name" value="TYRKINASE"/>
</dbReference>
<dbReference type="InterPro" id="IPR001245">
    <property type="entry name" value="Ser-Thr/Tyr_kinase_cat_dom"/>
</dbReference>
<dbReference type="SUPFAM" id="SSF56112">
    <property type="entry name" value="Protein kinase-like (PK-like)"/>
    <property type="match status" value="1"/>
</dbReference>
<comment type="subcellular location">
    <subcellularLocation>
        <location evidence="1">Membrane</location>
    </subcellularLocation>
</comment>
<reference evidence="9 10" key="1">
    <citation type="journal article" date="2018" name="Genome Biol. Evol.">
        <title>Multiple Roots of Fruiting Body Formation in Amoebozoa.</title>
        <authorList>
            <person name="Hillmann F."/>
            <person name="Forbes G."/>
            <person name="Novohradska S."/>
            <person name="Ferling I."/>
            <person name="Riege K."/>
            <person name="Groth M."/>
            <person name="Westermann M."/>
            <person name="Marz M."/>
            <person name="Spaller T."/>
            <person name="Winckler T."/>
            <person name="Schaap P."/>
            <person name="Glockner G."/>
        </authorList>
    </citation>
    <scope>NUCLEOTIDE SEQUENCE [LARGE SCALE GENOMIC DNA]</scope>
    <source>
        <strain evidence="9 10">Jena</strain>
    </source>
</reference>
<dbReference type="Gene3D" id="2.60.220.50">
    <property type="match status" value="1"/>
</dbReference>
<keyword evidence="2 6" id="KW-0812">Transmembrane</keyword>
<dbReference type="SUPFAM" id="SSF52075">
    <property type="entry name" value="Outer arm dynein light chain 1"/>
    <property type="match status" value="1"/>
</dbReference>
<dbReference type="GO" id="GO:0005524">
    <property type="term" value="F:ATP binding"/>
    <property type="evidence" value="ECO:0007669"/>
    <property type="project" value="InterPro"/>
</dbReference>
<dbReference type="SUPFAM" id="SSF51126">
    <property type="entry name" value="Pectin lyase-like"/>
    <property type="match status" value="2"/>
</dbReference>
<dbReference type="GO" id="GO:0007169">
    <property type="term" value="P:cell surface receptor protein tyrosine kinase signaling pathway"/>
    <property type="evidence" value="ECO:0007669"/>
    <property type="project" value="TreeGrafter"/>
</dbReference>
<keyword evidence="4 6" id="KW-0472">Membrane</keyword>
<dbReference type="InterPro" id="IPR057244">
    <property type="entry name" value="GAIN_B"/>
</dbReference>
<dbReference type="Gene3D" id="1.10.510.10">
    <property type="entry name" value="Transferase(Phosphotransferase) domain 1"/>
    <property type="match status" value="1"/>
</dbReference>
<dbReference type="InterPro" id="IPR050122">
    <property type="entry name" value="RTK"/>
</dbReference>
<dbReference type="Pfam" id="PF01825">
    <property type="entry name" value="GPS"/>
    <property type="match status" value="1"/>
</dbReference>
<dbReference type="GO" id="GO:0004714">
    <property type="term" value="F:transmembrane receptor protein tyrosine kinase activity"/>
    <property type="evidence" value="ECO:0007669"/>
    <property type="project" value="TreeGrafter"/>
</dbReference>
<evidence type="ECO:0000256" key="3">
    <source>
        <dbReference type="ARBA" id="ARBA00022989"/>
    </source>
</evidence>
<keyword evidence="9" id="KW-0418">Kinase</keyword>